<feature type="compositionally biased region" description="Acidic residues" evidence="6">
    <location>
        <begin position="16"/>
        <end position="44"/>
    </location>
</feature>
<dbReference type="GO" id="GO:0005737">
    <property type="term" value="C:cytoplasm"/>
    <property type="evidence" value="ECO:0007669"/>
    <property type="project" value="UniProtKB-SubCell"/>
</dbReference>
<dbReference type="HAMAP" id="MF_01151">
    <property type="entry name" value="GrpE"/>
    <property type="match status" value="1"/>
</dbReference>
<evidence type="ECO:0000313" key="7">
    <source>
        <dbReference type="EMBL" id="RRJ32374.1"/>
    </source>
</evidence>
<dbReference type="Gene3D" id="3.90.20.20">
    <property type="match status" value="1"/>
</dbReference>
<evidence type="ECO:0000256" key="1">
    <source>
        <dbReference type="ARBA" id="ARBA00009054"/>
    </source>
</evidence>
<dbReference type="GO" id="GO:0051087">
    <property type="term" value="F:protein-folding chaperone binding"/>
    <property type="evidence" value="ECO:0007669"/>
    <property type="project" value="InterPro"/>
</dbReference>
<dbReference type="AlphaFoldDB" id="A0A3P3RG81"/>
<dbReference type="GO" id="GO:0006457">
    <property type="term" value="P:protein folding"/>
    <property type="evidence" value="ECO:0007669"/>
    <property type="project" value="InterPro"/>
</dbReference>
<keyword evidence="3 4" id="KW-0346">Stress response</keyword>
<dbReference type="Gene3D" id="2.30.22.10">
    <property type="entry name" value="Head domain of nucleotide exchange factor GrpE"/>
    <property type="match status" value="1"/>
</dbReference>
<dbReference type="EMBL" id="RRCH01000009">
    <property type="protein sequence ID" value="RRJ32374.1"/>
    <property type="molecule type" value="Genomic_DNA"/>
</dbReference>
<keyword evidence="3" id="KW-0963">Cytoplasm</keyword>
<comment type="similarity">
    <text evidence="1 3 5">Belongs to the GrpE family.</text>
</comment>
<dbReference type="OrthoDB" id="372230at2157"/>
<dbReference type="InterPro" id="IPR000740">
    <property type="entry name" value="GrpE"/>
</dbReference>
<keyword evidence="8" id="KW-1185">Reference proteome</keyword>
<feature type="compositionally biased region" description="Basic and acidic residues" evidence="6">
    <location>
        <begin position="75"/>
        <end position="91"/>
    </location>
</feature>
<dbReference type="InterPro" id="IPR009012">
    <property type="entry name" value="GrpE_head"/>
</dbReference>
<dbReference type="PANTHER" id="PTHR21237">
    <property type="entry name" value="GRPE PROTEIN"/>
    <property type="match status" value="1"/>
</dbReference>
<proteinExistence type="inferred from homology"/>
<comment type="subcellular location">
    <subcellularLocation>
        <location evidence="3">Cytoplasm</location>
    </subcellularLocation>
</comment>
<accession>A0A3P3RG81</accession>
<dbReference type="CDD" id="cd00446">
    <property type="entry name" value="GrpE"/>
    <property type="match status" value="1"/>
</dbReference>
<evidence type="ECO:0000256" key="6">
    <source>
        <dbReference type="SAM" id="MobiDB-lite"/>
    </source>
</evidence>
<name>A0A3P3RG81_9EURY</name>
<dbReference type="PRINTS" id="PR00773">
    <property type="entry name" value="GRPEPROTEIN"/>
</dbReference>
<protein>
    <recommendedName>
        <fullName evidence="3 4">Protein GrpE</fullName>
    </recommendedName>
    <alternativeName>
        <fullName evidence="3">HSP-70 cofactor</fullName>
    </alternativeName>
</protein>
<evidence type="ECO:0000256" key="5">
    <source>
        <dbReference type="RuleBase" id="RU004478"/>
    </source>
</evidence>
<evidence type="ECO:0000256" key="3">
    <source>
        <dbReference type="HAMAP-Rule" id="MF_01151"/>
    </source>
</evidence>
<organism evidence="7 8">
    <name type="scientific">Halocatena pleomorpha</name>
    <dbReference type="NCBI Taxonomy" id="1785090"/>
    <lineage>
        <taxon>Archaea</taxon>
        <taxon>Methanobacteriati</taxon>
        <taxon>Methanobacteriota</taxon>
        <taxon>Stenosarchaea group</taxon>
        <taxon>Halobacteria</taxon>
        <taxon>Halobacteriales</taxon>
        <taxon>Natronomonadaceae</taxon>
        <taxon>Halocatena</taxon>
    </lineage>
</organism>
<reference evidence="7 8" key="1">
    <citation type="submission" date="2018-11" db="EMBL/GenBank/DDBJ databases">
        <title>Taxonoimc description of Halomarina strain SPP-AMP-1.</title>
        <authorList>
            <person name="Pal Y."/>
            <person name="Srinivasana K."/>
            <person name="Verma A."/>
            <person name="Kumar P."/>
        </authorList>
    </citation>
    <scope>NUCLEOTIDE SEQUENCE [LARGE SCALE GENOMIC DNA]</scope>
    <source>
        <strain evidence="7 8">SPP-AMP-1</strain>
    </source>
</reference>
<comment type="function">
    <text evidence="3 4">Participates actively in the response to hyperosmotic and heat shock by preventing the aggregation of stress-denatured proteins, in association with DnaK and GrpE. It is the nucleotide exchange factor for DnaK and may function as a thermosensor. Unfolded proteins bind initially to DnaJ; upon interaction with the DnaJ-bound protein, DnaK hydrolyzes its bound ATP, resulting in the formation of a stable complex. GrpE releases ADP from DnaK; ATP binding to DnaK triggers the release of the substrate protein, thus completing the reaction cycle. Several rounds of ATP-dependent interactions between DnaJ, DnaK and GrpE are required for fully efficient folding.</text>
</comment>
<dbReference type="PANTHER" id="PTHR21237:SF23">
    <property type="entry name" value="GRPE PROTEIN HOMOLOG, MITOCHONDRIAL"/>
    <property type="match status" value="1"/>
</dbReference>
<comment type="subunit">
    <text evidence="3">Homodimer.</text>
</comment>
<feature type="region of interest" description="Disordered" evidence="6">
    <location>
        <begin position="1"/>
        <end position="55"/>
    </location>
</feature>
<feature type="region of interest" description="Disordered" evidence="6">
    <location>
        <begin position="75"/>
        <end position="106"/>
    </location>
</feature>
<dbReference type="GO" id="GO:0000774">
    <property type="term" value="F:adenyl-nucleotide exchange factor activity"/>
    <property type="evidence" value="ECO:0007669"/>
    <property type="project" value="InterPro"/>
</dbReference>
<sequence length="213" mass="24305">MDDHPDEAAQRSTTDESTDETESETETESGSDEAGETEDGPSEELIERVENSDPAEVAVEIESLREQIDEHEQTIEELESSLKRKQADFKNYKKRMKKRREQERKRATEDLVTRLVDVRDNLKRGLDQDGDIREGIESTLNQFDHVLEGENVEEITPEPGEEVDPQRHEVLMRVDSEQPADAIDDVHRPGYKMAGKIIREAQVTVSDGKSDEE</sequence>
<comment type="caution">
    <text evidence="7">The sequence shown here is derived from an EMBL/GenBank/DDBJ whole genome shotgun (WGS) entry which is preliminary data.</text>
</comment>
<evidence type="ECO:0000313" key="8">
    <source>
        <dbReference type="Proteomes" id="UP000282322"/>
    </source>
</evidence>
<evidence type="ECO:0000256" key="4">
    <source>
        <dbReference type="RuleBase" id="RU000639"/>
    </source>
</evidence>
<dbReference type="GO" id="GO:0042803">
    <property type="term" value="F:protein homodimerization activity"/>
    <property type="evidence" value="ECO:0007669"/>
    <property type="project" value="InterPro"/>
</dbReference>
<dbReference type="Pfam" id="PF01025">
    <property type="entry name" value="GrpE"/>
    <property type="match status" value="1"/>
</dbReference>
<dbReference type="PROSITE" id="PS01071">
    <property type="entry name" value="GRPE"/>
    <property type="match status" value="1"/>
</dbReference>
<dbReference type="SUPFAM" id="SSF58014">
    <property type="entry name" value="Coiled-coil domain of nucleotide exchange factor GrpE"/>
    <property type="match status" value="1"/>
</dbReference>
<dbReference type="SUPFAM" id="SSF51064">
    <property type="entry name" value="Head domain of nucleotide exchange factor GrpE"/>
    <property type="match status" value="1"/>
</dbReference>
<dbReference type="Proteomes" id="UP000282322">
    <property type="component" value="Unassembled WGS sequence"/>
</dbReference>
<evidence type="ECO:0000256" key="2">
    <source>
        <dbReference type="ARBA" id="ARBA00023186"/>
    </source>
</evidence>
<dbReference type="GO" id="GO:0051082">
    <property type="term" value="F:unfolded protein binding"/>
    <property type="evidence" value="ECO:0007669"/>
    <property type="project" value="TreeGrafter"/>
</dbReference>
<keyword evidence="2 3" id="KW-0143">Chaperone</keyword>
<gene>
    <name evidence="3 7" type="primary">grpE</name>
    <name evidence="7" type="ORF">EIK79_05095</name>
</gene>
<dbReference type="InterPro" id="IPR013805">
    <property type="entry name" value="GrpE_CC"/>
</dbReference>